<keyword evidence="5 6" id="KW-0408">Iron</keyword>
<dbReference type="SUPFAM" id="SSF47175">
    <property type="entry name" value="Cytochromes"/>
    <property type="match status" value="1"/>
</dbReference>
<reference evidence="8 9" key="1">
    <citation type="submission" date="2010-02" db="EMBL/GenBank/DDBJ databases">
        <authorList>
            <person name="Weinstock G."/>
            <person name="Sodergren E."/>
            <person name="Clifton S."/>
            <person name="Fulton L."/>
            <person name="Fulton B."/>
            <person name="Courtney L."/>
            <person name="Fronick C."/>
            <person name="Harrison M."/>
            <person name="Strong C."/>
            <person name="Farmer C."/>
            <person name="Delahaunty K."/>
            <person name="Markovic C."/>
            <person name="Hall O."/>
            <person name="Minx P."/>
            <person name="Tomlinson C."/>
            <person name="Mitreva M."/>
            <person name="Nelson J."/>
            <person name="Hou S."/>
            <person name="Wollam A."/>
            <person name="Pepin K.H."/>
            <person name="Johnson M."/>
            <person name="Bhonagiri V."/>
            <person name="Zhang X."/>
            <person name="Suruliraj S."/>
            <person name="Warren W."/>
            <person name="Chinwalla A."/>
            <person name="Mardis E.R."/>
            <person name="Wilson R.K."/>
        </authorList>
    </citation>
    <scope>NUCLEOTIDE SEQUENCE [LARGE SCALE GENOMIC DNA]</scope>
    <source>
        <strain evidence="8 9">ATCC 29315</strain>
    </source>
</reference>
<evidence type="ECO:0000256" key="1">
    <source>
        <dbReference type="ARBA" id="ARBA00022448"/>
    </source>
</evidence>
<feature type="binding site" description="axial binding residue" evidence="6">
    <location>
        <position position="157"/>
    </location>
    <ligand>
        <name>heme c</name>
        <dbReference type="ChEBI" id="CHEBI:61717"/>
    </ligand>
    <ligandPart>
        <name>Fe</name>
        <dbReference type="ChEBI" id="CHEBI:18248"/>
    </ligandPart>
</feature>
<dbReference type="InterPro" id="IPR002321">
    <property type="entry name" value="Cyt_c_II"/>
</dbReference>
<dbReference type="AlphaFoldDB" id="D4DPY0"/>
<comment type="caution">
    <text evidence="8">The sequence shown here is derived from an EMBL/GenBank/DDBJ whole genome shotgun (WGS) entry which is preliminary data.</text>
</comment>
<evidence type="ECO:0000256" key="7">
    <source>
        <dbReference type="PIRSR" id="PIRSR000027-2"/>
    </source>
</evidence>
<dbReference type="STRING" id="546263.NELON_07205"/>
<evidence type="ECO:0000313" key="9">
    <source>
        <dbReference type="Proteomes" id="UP000005536"/>
    </source>
</evidence>
<keyword evidence="4" id="KW-0249">Electron transport</keyword>
<dbReference type="PIRSF" id="PIRSF000027">
    <property type="entry name" value="Cytc_c_prime"/>
    <property type="match status" value="1"/>
</dbReference>
<dbReference type="GO" id="GO:0005506">
    <property type="term" value="F:iron ion binding"/>
    <property type="evidence" value="ECO:0007669"/>
    <property type="project" value="InterPro"/>
</dbReference>
<evidence type="ECO:0000256" key="5">
    <source>
        <dbReference type="ARBA" id="ARBA00023004"/>
    </source>
</evidence>
<evidence type="ECO:0000313" key="8">
    <source>
        <dbReference type="EMBL" id="EFE50085.1"/>
    </source>
</evidence>
<protein>
    <submittedName>
        <fullName evidence="8">Cytochrome C, class II</fullName>
    </submittedName>
</protein>
<dbReference type="Gene3D" id="1.20.120.10">
    <property type="entry name" value="Cytochrome c/b562"/>
    <property type="match status" value="1"/>
</dbReference>
<proteinExistence type="predicted"/>
<comment type="PTM">
    <text evidence="7">Binds 1 heme group per subunit.</text>
</comment>
<feature type="binding site" description="covalent" evidence="7">
    <location>
        <position position="156"/>
    </location>
    <ligand>
        <name>heme c</name>
        <dbReference type="ChEBI" id="CHEBI:61717"/>
    </ligand>
</feature>
<keyword evidence="2 7" id="KW-0349">Heme</keyword>
<dbReference type="PROSITE" id="PS51009">
    <property type="entry name" value="CYTCII"/>
    <property type="match status" value="1"/>
</dbReference>
<dbReference type="GO" id="GO:0022900">
    <property type="term" value="P:electron transport chain"/>
    <property type="evidence" value="ECO:0007669"/>
    <property type="project" value="InterPro"/>
</dbReference>
<dbReference type="Pfam" id="PF01322">
    <property type="entry name" value="Cytochrom_C_2"/>
    <property type="match status" value="1"/>
</dbReference>
<evidence type="ECO:0000256" key="4">
    <source>
        <dbReference type="ARBA" id="ARBA00022982"/>
    </source>
</evidence>
<accession>D4DPY0</accession>
<dbReference type="GO" id="GO:0042597">
    <property type="term" value="C:periplasmic space"/>
    <property type="evidence" value="ECO:0007669"/>
    <property type="project" value="InterPro"/>
</dbReference>
<gene>
    <name evidence="8" type="ORF">NEIELOOT_01118</name>
</gene>
<dbReference type="PROSITE" id="PS51257">
    <property type="entry name" value="PROKAR_LIPOPROTEIN"/>
    <property type="match status" value="1"/>
</dbReference>
<dbReference type="InterPro" id="IPR012127">
    <property type="entry name" value="Cyt_c_prime"/>
</dbReference>
<dbReference type="GO" id="GO:0020037">
    <property type="term" value="F:heme binding"/>
    <property type="evidence" value="ECO:0007669"/>
    <property type="project" value="InterPro"/>
</dbReference>
<evidence type="ECO:0000256" key="6">
    <source>
        <dbReference type="PIRSR" id="PIRSR000027-1"/>
    </source>
</evidence>
<dbReference type="Proteomes" id="UP000005536">
    <property type="component" value="Unassembled WGS sequence"/>
</dbReference>
<keyword evidence="1" id="KW-0813">Transport</keyword>
<name>D4DPY0_NEIEG</name>
<dbReference type="InterPro" id="IPR010980">
    <property type="entry name" value="Cyt_c/b562"/>
</dbReference>
<feature type="binding site" description="covalent" evidence="7">
    <location>
        <position position="153"/>
    </location>
    <ligand>
        <name>heme c</name>
        <dbReference type="ChEBI" id="CHEBI:61717"/>
    </ligand>
</feature>
<organism evidence="8 9">
    <name type="scientific">Neisseria elongata subsp. glycolytica ATCC 29315</name>
    <dbReference type="NCBI Taxonomy" id="546263"/>
    <lineage>
        <taxon>Bacteria</taxon>
        <taxon>Pseudomonadati</taxon>
        <taxon>Pseudomonadota</taxon>
        <taxon>Betaproteobacteria</taxon>
        <taxon>Neisseriales</taxon>
        <taxon>Neisseriaceae</taxon>
        <taxon>Neisseria</taxon>
    </lineage>
</organism>
<evidence type="ECO:0000256" key="2">
    <source>
        <dbReference type="ARBA" id="ARBA00022617"/>
    </source>
</evidence>
<evidence type="ECO:0000256" key="3">
    <source>
        <dbReference type="ARBA" id="ARBA00022723"/>
    </source>
</evidence>
<keyword evidence="3 6" id="KW-0479">Metal-binding</keyword>
<dbReference type="GO" id="GO:0009055">
    <property type="term" value="F:electron transfer activity"/>
    <property type="evidence" value="ECO:0007669"/>
    <property type="project" value="InterPro"/>
</dbReference>
<dbReference type="EMBL" id="ADBF01000029">
    <property type="protein sequence ID" value="EFE50085.1"/>
    <property type="molecule type" value="Genomic_DNA"/>
</dbReference>
<sequence>MRASKTIPKEEHMNLRTVFAAAAATVTLAACGGQGGPAADKGPISAERTAAFKRMMPEFAVMGKMVKGDEAFSQGKFKELTAVFTQNAKKPFDHFQNDPQGNGDALPAVWAQPDDFKRRESEFFAAVDELNAQSQNGRLEGITAAYNNVGASCKSCHDVYRRPK</sequence>